<gene>
    <name evidence="1" type="ORF">MM415A00937_0001</name>
</gene>
<protein>
    <submittedName>
        <fullName evidence="1">Putative structural protein</fullName>
    </submittedName>
</protein>
<proteinExistence type="predicted"/>
<organism evidence="1">
    <name type="scientific">viral metagenome</name>
    <dbReference type="NCBI Taxonomy" id="1070528"/>
    <lineage>
        <taxon>unclassified sequences</taxon>
        <taxon>metagenomes</taxon>
        <taxon>organismal metagenomes</taxon>
    </lineage>
</organism>
<dbReference type="EMBL" id="MT142370">
    <property type="protein sequence ID" value="QJA79171.1"/>
    <property type="molecule type" value="Genomic_DNA"/>
</dbReference>
<evidence type="ECO:0000313" key="1">
    <source>
        <dbReference type="EMBL" id="QJA79171.1"/>
    </source>
</evidence>
<accession>A0A6M3KBX2</accession>
<name>A0A6M3KBX2_9ZZZZ</name>
<dbReference type="AlphaFoldDB" id="A0A6M3KBX2"/>
<reference evidence="1" key="1">
    <citation type="submission" date="2020-03" db="EMBL/GenBank/DDBJ databases">
        <title>The deep terrestrial virosphere.</title>
        <authorList>
            <person name="Holmfeldt K."/>
            <person name="Nilsson E."/>
            <person name="Simone D."/>
            <person name="Lopez-Fernandez M."/>
            <person name="Wu X."/>
            <person name="de Brujin I."/>
            <person name="Lundin D."/>
            <person name="Andersson A."/>
            <person name="Bertilsson S."/>
            <person name="Dopson M."/>
        </authorList>
    </citation>
    <scope>NUCLEOTIDE SEQUENCE</scope>
    <source>
        <strain evidence="1">MM415A00937</strain>
    </source>
</reference>
<sequence length="205" mass="22377">MSVFLSTQPDPVAMMSALDREVIHKAFMLEMDFASGPVRVSDWNVPFTAGGHEWKGLGDLVGMSDFGGGSDLAPYREYQLGLPKDLVGYSEGRIPELIGNRSDYLGRSAKLWMQIFDPVSLDAHGRRVPLGDPFAMDYGVMSKVSATFVPGGAIVSLTVEGGLFRAGVPLSGYYTDRDQQRRHPGDLGLGFVVEVSDTEIKLTDW</sequence>